<name>G1KMB3_ANOCA</name>
<evidence type="ECO:0000256" key="9">
    <source>
        <dbReference type="ARBA" id="ARBA00023180"/>
    </source>
</evidence>
<dbReference type="GO" id="GO:0005102">
    <property type="term" value="F:signaling receptor binding"/>
    <property type="evidence" value="ECO:0000318"/>
    <property type="project" value="GO_Central"/>
</dbReference>
<feature type="signal peptide" evidence="13">
    <location>
        <begin position="1"/>
        <end position="27"/>
    </location>
</feature>
<feature type="domain" description="EMI" evidence="15">
    <location>
        <begin position="33"/>
        <end position="111"/>
    </location>
</feature>
<keyword evidence="2" id="KW-0964">Secreted</keyword>
<evidence type="ECO:0000259" key="15">
    <source>
        <dbReference type="PROSITE" id="PS51041"/>
    </source>
</evidence>
<dbReference type="Proteomes" id="UP000001646">
    <property type="component" value="Chromosome 2"/>
</dbReference>
<feature type="disulfide bond" evidence="11">
    <location>
        <begin position="114"/>
        <end position="124"/>
    </location>
</feature>
<keyword evidence="17" id="KW-1185">Reference proteome</keyword>
<dbReference type="InterPro" id="IPR000742">
    <property type="entry name" value="EGF"/>
</dbReference>
<dbReference type="GO" id="GO:0005576">
    <property type="term" value="C:extracellular region"/>
    <property type="evidence" value="ECO:0000318"/>
    <property type="project" value="GO_Central"/>
</dbReference>
<dbReference type="PROSITE" id="PS01186">
    <property type="entry name" value="EGF_2"/>
    <property type="match status" value="2"/>
</dbReference>
<feature type="domain" description="EGF-like" evidence="14">
    <location>
        <begin position="144"/>
        <end position="184"/>
    </location>
</feature>
<dbReference type="HOGENOM" id="CLU_083642_0_0_1"/>
<evidence type="ECO:0000313" key="17">
    <source>
        <dbReference type="Proteomes" id="UP000001646"/>
    </source>
</evidence>
<dbReference type="InterPro" id="IPR009030">
    <property type="entry name" value="Growth_fac_rcpt_cys_sf"/>
</dbReference>
<dbReference type="Gene3D" id="2.10.25.10">
    <property type="entry name" value="Laminin"/>
    <property type="match status" value="2"/>
</dbReference>
<keyword evidence="5" id="KW-0677">Repeat</keyword>
<dbReference type="InterPro" id="IPR018097">
    <property type="entry name" value="EGF_Ca-bd_CS"/>
</dbReference>
<dbReference type="InParanoid" id="G1KMB3"/>
<evidence type="ECO:0000256" key="1">
    <source>
        <dbReference type="ARBA" id="ARBA00004613"/>
    </source>
</evidence>
<dbReference type="PROSITE" id="PS01187">
    <property type="entry name" value="EGF_CA"/>
    <property type="match status" value="1"/>
</dbReference>
<dbReference type="PANTHER" id="PTHR14949">
    <property type="entry name" value="EGF-LIKE-DOMAIN, MULTIPLE 7, 8"/>
    <property type="match status" value="1"/>
</dbReference>
<dbReference type="FunFam" id="2.10.25.10:FF:000394">
    <property type="entry name" value="Epidermal growth factor-like protein 8"/>
    <property type="match status" value="1"/>
</dbReference>
<gene>
    <name evidence="16" type="primary">EGFL8</name>
</gene>
<dbReference type="GO" id="GO:0001570">
    <property type="term" value="P:vasculogenesis"/>
    <property type="evidence" value="ECO:0000318"/>
    <property type="project" value="GO_Central"/>
</dbReference>
<evidence type="ECO:0000256" key="13">
    <source>
        <dbReference type="SAM" id="SignalP"/>
    </source>
</evidence>
<evidence type="ECO:0000313" key="16">
    <source>
        <dbReference type="Ensembl" id="ENSACAP00000012198.3"/>
    </source>
</evidence>
<keyword evidence="3 11" id="KW-0245">EGF-like domain</keyword>
<protein>
    <recommendedName>
        <fullName evidence="10">Epidermal growth factor-like protein 8</fullName>
    </recommendedName>
</protein>
<dbReference type="PANTHER" id="PTHR14949:SF56">
    <property type="entry name" value="EGF-LIKE-DOMAIN, MULTIPLE 7"/>
    <property type="match status" value="1"/>
</dbReference>
<dbReference type="InterPro" id="IPR011489">
    <property type="entry name" value="EMI_domain"/>
</dbReference>
<dbReference type="PROSITE" id="PS00010">
    <property type="entry name" value="ASX_HYDROXYL"/>
    <property type="match status" value="1"/>
</dbReference>
<accession>G1KMB3</accession>
<reference evidence="16 17" key="1">
    <citation type="submission" date="2009-12" db="EMBL/GenBank/DDBJ databases">
        <title>The Genome Sequence of Anolis carolinensis (Green Anole Lizard).</title>
        <authorList>
            <consortium name="The Genome Sequencing Platform"/>
            <person name="Di Palma F."/>
            <person name="Alfoldi J."/>
            <person name="Heiman D."/>
            <person name="Young S."/>
            <person name="Grabherr M."/>
            <person name="Johnson J."/>
            <person name="Lander E.S."/>
            <person name="Lindblad-Toh K."/>
        </authorList>
    </citation>
    <scope>NUCLEOTIDE SEQUENCE [LARGE SCALE GENOMIC DNA]</scope>
    <source>
        <strain evidence="16 17">JBL SC #1</strain>
    </source>
</reference>
<dbReference type="SMART" id="SM00179">
    <property type="entry name" value="EGF_CA"/>
    <property type="match status" value="1"/>
</dbReference>
<organism evidence="16 17">
    <name type="scientific">Anolis carolinensis</name>
    <name type="common">Green anole</name>
    <name type="synonym">American chameleon</name>
    <dbReference type="NCBI Taxonomy" id="28377"/>
    <lineage>
        <taxon>Eukaryota</taxon>
        <taxon>Metazoa</taxon>
        <taxon>Chordata</taxon>
        <taxon>Craniata</taxon>
        <taxon>Vertebrata</taxon>
        <taxon>Euteleostomi</taxon>
        <taxon>Lepidosauria</taxon>
        <taxon>Squamata</taxon>
        <taxon>Bifurcata</taxon>
        <taxon>Unidentata</taxon>
        <taxon>Episquamata</taxon>
        <taxon>Toxicofera</taxon>
        <taxon>Iguania</taxon>
        <taxon>Dactyloidae</taxon>
        <taxon>Anolis</taxon>
    </lineage>
</organism>
<dbReference type="PROSITE" id="PS00022">
    <property type="entry name" value="EGF_1"/>
    <property type="match status" value="1"/>
</dbReference>
<dbReference type="InterPro" id="IPR000152">
    <property type="entry name" value="EGF-type_Asp/Asn_hydroxyl_site"/>
</dbReference>
<dbReference type="eggNOG" id="KOG1217">
    <property type="taxonomic scope" value="Eukaryota"/>
</dbReference>
<evidence type="ECO:0000256" key="10">
    <source>
        <dbReference type="ARBA" id="ARBA00068658"/>
    </source>
</evidence>
<evidence type="ECO:0000256" key="2">
    <source>
        <dbReference type="ARBA" id="ARBA00022525"/>
    </source>
</evidence>
<feature type="disulfide bond" evidence="11">
    <location>
        <begin position="132"/>
        <end position="141"/>
    </location>
</feature>
<dbReference type="GO" id="GO:0005509">
    <property type="term" value="F:calcium ion binding"/>
    <property type="evidence" value="ECO:0007669"/>
    <property type="project" value="InterPro"/>
</dbReference>
<comment type="caution">
    <text evidence="11">Lacks conserved residue(s) required for the propagation of feature annotation.</text>
</comment>
<dbReference type="GO" id="GO:0009986">
    <property type="term" value="C:cell surface"/>
    <property type="evidence" value="ECO:0000318"/>
    <property type="project" value="GO_Central"/>
</dbReference>
<dbReference type="PROSITE" id="PS50026">
    <property type="entry name" value="EGF_3"/>
    <property type="match status" value="2"/>
</dbReference>
<evidence type="ECO:0000256" key="11">
    <source>
        <dbReference type="PROSITE-ProRule" id="PRU00076"/>
    </source>
</evidence>
<evidence type="ECO:0000256" key="5">
    <source>
        <dbReference type="ARBA" id="ARBA00022737"/>
    </source>
</evidence>
<reference evidence="16" key="2">
    <citation type="submission" date="2025-08" db="UniProtKB">
        <authorList>
            <consortium name="Ensembl"/>
        </authorList>
    </citation>
    <scope>IDENTIFICATION</scope>
</reference>
<dbReference type="Pfam" id="PF07546">
    <property type="entry name" value="EMI"/>
    <property type="match status" value="1"/>
</dbReference>
<dbReference type="GeneID" id="100555719"/>
<dbReference type="AlphaFoldDB" id="G1KMB3"/>
<evidence type="ECO:0000256" key="4">
    <source>
        <dbReference type="ARBA" id="ARBA00022729"/>
    </source>
</evidence>
<dbReference type="Bgee" id="ENSACAG00000012448">
    <property type="expression patterns" value="Expressed in skeletal muscle tissue and 8 other cell types or tissues"/>
</dbReference>
<feature type="domain" description="EGF-like" evidence="14">
    <location>
        <begin position="110"/>
        <end position="142"/>
    </location>
</feature>
<keyword evidence="4 13" id="KW-0732">Signal</keyword>
<dbReference type="InterPro" id="IPR001881">
    <property type="entry name" value="EGF-like_Ca-bd_dom"/>
</dbReference>
<dbReference type="RefSeq" id="XP_008104118.2">
    <property type="nucleotide sequence ID" value="XM_008105911.3"/>
</dbReference>
<sequence length="287" mass="32404">MGKSGTFLAAFFCWQLFVLFLLKEAVGQSKQTKGRVCARNTLRIPLVYNETYAKPQHQPYLKTCPGPRICSTYRTTYRIATRQVKKEILQSNVICCQGWKKRHLGDTKCEEAMCHKPCQNGGICAQPNKCQCQPGWGGRYCHVDVDECRASIDFCQQHCVNTEGSYYCQCNPGYALEPDGKSCRVLPTAQAAPLLSIKGQVLGIQETIPNEIQELQAKVEQLEERLERAISVLPSTLEPAQMKEMWSRLRYLDQVESLSDQLLFLEEKLGDCACQNGKNGFGYDIAR</sequence>
<keyword evidence="6" id="KW-0106">Calcium</keyword>
<dbReference type="FunFam" id="2.10.25.10:FF:000010">
    <property type="entry name" value="Pro-epidermal growth factor"/>
    <property type="match status" value="1"/>
</dbReference>
<evidence type="ECO:0000256" key="6">
    <source>
        <dbReference type="ARBA" id="ARBA00022837"/>
    </source>
</evidence>
<dbReference type="PROSITE" id="PS51041">
    <property type="entry name" value="EMI"/>
    <property type="match status" value="1"/>
</dbReference>
<dbReference type="InterPro" id="IPR050969">
    <property type="entry name" value="Dev_Signal_Modulators"/>
</dbReference>
<feature type="chain" id="PRO_5003412774" description="Epidermal growth factor-like protein 8" evidence="13">
    <location>
        <begin position="28"/>
        <end position="287"/>
    </location>
</feature>
<feature type="coiled-coil region" evidence="12">
    <location>
        <begin position="205"/>
        <end position="268"/>
    </location>
</feature>
<dbReference type="InterPro" id="IPR049883">
    <property type="entry name" value="NOTCH1_EGF-like"/>
</dbReference>
<reference evidence="16" key="3">
    <citation type="submission" date="2025-09" db="UniProtKB">
        <authorList>
            <consortium name="Ensembl"/>
        </authorList>
    </citation>
    <scope>IDENTIFICATION</scope>
</reference>
<evidence type="ECO:0000256" key="7">
    <source>
        <dbReference type="ARBA" id="ARBA00023054"/>
    </source>
</evidence>
<dbReference type="SUPFAM" id="SSF57184">
    <property type="entry name" value="Growth factor receptor domain"/>
    <property type="match status" value="1"/>
</dbReference>
<evidence type="ECO:0000256" key="3">
    <source>
        <dbReference type="ARBA" id="ARBA00022536"/>
    </source>
</evidence>
<dbReference type="Ensembl" id="ENSACAT00000012448.4">
    <property type="protein sequence ID" value="ENSACAP00000012198.3"/>
    <property type="gene ID" value="ENSACAG00000012448.4"/>
</dbReference>
<comment type="subcellular location">
    <subcellularLocation>
        <location evidence="1">Secreted</location>
    </subcellularLocation>
</comment>
<keyword evidence="7 12" id="KW-0175">Coiled coil</keyword>
<keyword evidence="9" id="KW-0325">Glycoprotein</keyword>
<keyword evidence="8 11" id="KW-1015">Disulfide bond</keyword>
<dbReference type="Pfam" id="PF07645">
    <property type="entry name" value="EGF_CA"/>
    <property type="match status" value="1"/>
</dbReference>
<evidence type="ECO:0000256" key="8">
    <source>
        <dbReference type="ARBA" id="ARBA00023157"/>
    </source>
</evidence>
<dbReference type="GeneTree" id="ENSGT00940000162975"/>
<evidence type="ECO:0000259" key="14">
    <source>
        <dbReference type="PROSITE" id="PS50026"/>
    </source>
</evidence>
<evidence type="ECO:0000256" key="12">
    <source>
        <dbReference type="SAM" id="Coils"/>
    </source>
</evidence>
<dbReference type="SMART" id="SM00181">
    <property type="entry name" value="EGF"/>
    <property type="match status" value="2"/>
</dbReference>
<proteinExistence type="predicted"/>